<evidence type="ECO:0000313" key="3">
    <source>
        <dbReference type="EMBL" id="KAE8988730.1"/>
    </source>
</evidence>
<dbReference type="Proteomes" id="UP000460718">
    <property type="component" value="Unassembled WGS sequence"/>
</dbReference>
<dbReference type="AlphaFoldDB" id="A0A6A3E861"/>
<dbReference type="EMBL" id="QXFW01001578">
    <property type="protein sequence ID" value="KAE8988730.1"/>
    <property type="molecule type" value="Genomic_DNA"/>
</dbReference>
<dbReference type="EMBL" id="QXGA01001685">
    <property type="protein sequence ID" value="KAE9112987.1"/>
    <property type="molecule type" value="Genomic_DNA"/>
</dbReference>
<dbReference type="GO" id="GO:0000151">
    <property type="term" value="C:ubiquitin ligase complex"/>
    <property type="evidence" value="ECO:0007669"/>
    <property type="project" value="InterPro"/>
</dbReference>
<accession>A0A6A3E861</accession>
<dbReference type="Proteomes" id="UP000437068">
    <property type="component" value="Unassembled WGS sequence"/>
</dbReference>
<gene>
    <name evidence="6" type="ORF">PF001_g19371</name>
    <name evidence="5" type="ORF">PF006_g19859</name>
    <name evidence="7" type="ORF">PF008_g19679</name>
    <name evidence="2" type="ORF">PF009_g21212</name>
    <name evidence="4" type="ORF">PF010_g19857</name>
    <name evidence="3" type="ORF">PF011_g19055</name>
</gene>
<proteinExistence type="predicted"/>
<organism evidence="2 8">
    <name type="scientific">Phytophthora fragariae</name>
    <dbReference type="NCBI Taxonomy" id="53985"/>
    <lineage>
        <taxon>Eukaryota</taxon>
        <taxon>Sar</taxon>
        <taxon>Stramenopiles</taxon>
        <taxon>Oomycota</taxon>
        <taxon>Peronosporomycetes</taxon>
        <taxon>Peronosporales</taxon>
        <taxon>Peronosporaceae</taxon>
        <taxon>Phytophthora</taxon>
    </lineage>
</organism>
<dbReference type="InterPro" id="IPR045132">
    <property type="entry name" value="UBE4"/>
</dbReference>
<dbReference type="EMBL" id="QXFX01001638">
    <property type="protein sequence ID" value="KAE9087076.1"/>
    <property type="molecule type" value="Genomic_DNA"/>
</dbReference>
<feature type="compositionally biased region" description="Basic and acidic residues" evidence="1">
    <location>
        <begin position="81"/>
        <end position="96"/>
    </location>
</feature>
<evidence type="ECO:0000313" key="8">
    <source>
        <dbReference type="Proteomes" id="UP000429523"/>
    </source>
</evidence>
<dbReference type="GO" id="GO:0000209">
    <property type="term" value="P:protein polyubiquitination"/>
    <property type="evidence" value="ECO:0007669"/>
    <property type="project" value="TreeGrafter"/>
</dbReference>
<protein>
    <submittedName>
        <fullName evidence="2">Uncharacterized protein</fullName>
    </submittedName>
</protein>
<dbReference type="EMBL" id="QXGF01001645">
    <property type="protein sequence ID" value="KAE8928653.1"/>
    <property type="molecule type" value="Genomic_DNA"/>
</dbReference>
<evidence type="ECO:0000313" key="13">
    <source>
        <dbReference type="Proteomes" id="UP000488956"/>
    </source>
</evidence>
<dbReference type="GO" id="GO:0005737">
    <property type="term" value="C:cytoplasm"/>
    <property type="evidence" value="ECO:0007669"/>
    <property type="project" value="TreeGrafter"/>
</dbReference>
<dbReference type="EMBL" id="QXFY01001603">
    <property type="protein sequence ID" value="KAE9313647.1"/>
    <property type="molecule type" value="Genomic_DNA"/>
</dbReference>
<dbReference type="Proteomes" id="UP000486351">
    <property type="component" value="Unassembled WGS sequence"/>
</dbReference>
<dbReference type="GO" id="GO:0034450">
    <property type="term" value="F:ubiquitin-ubiquitin ligase activity"/>
    <property type="evidence" value="ECO:0007669"/>
    <property type="project" value="InterPro"/>
</dbReference>
<evidence type="ECO:0000313" key="11">
    <source>
        <dbReference type="Proteomes" id="UP000460718"/>
    </source>
</evidence>
<dbReference type="Proteomes" id="UP000429523">
    <property type="component" value="Unassembled WGS sequence"/>
</dbReference>
<evidence type="ECO:0000313" key="7">
    <source>
        <dbReference type="EMBL" id="KAE9313647.1"/>
    </source>
</evidence>
<dbReference type="Proteomes" id="UP000488956">
    <property type="component" value="Unassembled WGS sequence"/>
</dbReference>
<evidence type="ECO:0000313" key="6">
    <source>
        <dbReference type="EMBL" id="KAE9290975.1"/>
    </source>
</evidence>
<dbReference type="GO" id="GO:0036503">
    <property type="term" value="P:ERAD pathway"/>
    <property type="evidence" value="ECO:0007669"/>
    <property type="project" value="InterPro"/>
</dbReference>
<evidence type="ECO:0000313" key="12">
    <source>
        <dbReference type="Proteomes" id="UP000486351"/>
    </source>
</evidence>
<evidence type="ECO:0000313" key="5">
    <source>
        <dbReference type="EMBL" id="KAE9112987.1"/>
    </source>
</evidence>
<evidence type="ECO:0000313" key="9">
    <source>
        <dbReference type="Proteomes" id="UP000437068"/>
    </source>
</evidence>
<name>A0A6A3E861_9STRA</name>
<dbReference type="PANTHER" id="PTHR13931">
    <property type="entry name" value="UBIQUITINATION FACTOR E4"/>
    <property type="match status" value="1"/>
</dbReference>
<dbReference type="Proteomes" id="UP000440732">
    <property type="component" value="Unassembled WGS sequence"/>
</dbReference>
<reference evidence="8 9" key="1">
    <citation type="submission" date="2018-08" db="EMBL/GenBank/DDBJ databases">
        <title>Genomic investigation of the strawberry pathogen Phytophthora fragariae indicates pathogenicity is determined by transcriptional variation in three key races.</title>
        <authorList>
            <person name="Adams T.M."/>
            <person name="Armitage A.D."/>
            <person name="Sobczyk M.K."/>
            <person name="Bates H.J."/>
            <person name="Dunwell J.M."/>
            <person name="Nellist C.F."/>
            <person name="Harrison R.J."/>
        </authorList>
    </citation>
    <scope>NUCLEOTIDE SEQUENCE [LARGE SCALE GENOMIC DNA]</scope>
    <source>
        <strain evidence="6 9">A4</strain>
        <strain evidence="5 10">NOV-5</strain>
        <strain evidence="7 12">NOV-77</strain>
        <strain evidence="2 8">NOV-9</strain>
        <strain evidence="4 13">ONT-3</strain>
        <strain evidence="3 11">SCRP245</strain>
    </source>
</reference>
<feature type="non-terminal residue" evidence="2">
    <location>
        <position position="257"/>
    </location>
</feature>
<evidence type="ECO:0000256" key="1">
    <source>
        <dbReference type="SAM" id="MobiDB-lite"/>
    </source>
</evidence>
<dbReference type="PANTHER" id="PTHR13931:SF2">
    <property type="entry name" value="UBIQUITIN CONJUGATION FACTOR E4 B"/>
    <property type="match status" value="1"/>
</dbReference>
<evidence type="ECO:0000313" key="4">
    <source>
        <dbReference type="EMBL" id="KAE9087076.1"/>
    </source>
</evidence>
<dbReference type="GO" id="GO:0005634">
    <property type="term" value="C:nucleus"/>
    <property type="evidence" value="ECO:0007669"/>
    <property type="project" value="TreeGrafter"/>
</dbReference>
<evidence type="ECO:0000313" key="2">
    <source>
        <dbReference type="EMBL" id="KAE8928653.1"/>
    </source>
</evidence>
<dbReference type="EMBL" id="QXGE01001563">
    <property type="protein sequence ID" value="KAE9290975.1"/>
    <property type="molecule type" value="Genomic_DNA"/>
</dbReference>
<feature type="region of interest" description="Disordered" evidence="1">
    <location>
        <begin position="1"/>
        <end position="104"/>
    </location>
</feature>
<sequence length="257" mass="28375">MSGWVSAWLQGKSEGDEESKTEGDAFASVGNTLSDGAAPASADEIRRKRLQKLQEAQDAISANPSPPNPKDDVIMTNQESPSDKKQRVEAVEPPKEVKKKQKKLSTQPEVYVNDMLQRVLRVTLTPANSSSELLLLPQFATQSEELLLSTANASEVLYSRVIMSPAELPGGSQHPLAALTYLEQVFYRCRDEMQKLQSSFVRLSAEQKQEVQQCLTSIREMCINYSATALTDPEIFPFEAGTINADALEKTVRLQGN</sequence>
<comment type="caution">
    <text evidence="2">The sequence shown here is derived from an EMBL/GenBank/DDBJ whole genome shotgun (WGS) entry which is preliminary data.</text>
</comment>
<evidence type="ECO:0000313" key="10">
    <source>
        <dbReference type="Proteomes" id="UP000440732"/>
    </source>
</evidence>